<sequence>MNCSYCHTKKGLAKWKCPCTLVRWCSQKCKQQDWAHTNSCSGPPPLPTLPALPTGLDLPMAYPGGGKKNAAASSGTGYGGDGRGDLQKRKAGIKQAVKRENQALKEWQKELSAFVKKKHGAGEDASSILDTLKKVLRSQTPDWWWIQPQRSLYVTALQVCNVLTQHYPREWGEAEDEESAMAALEELSQTSKLLIKQLEKEDSTKDLAAASTTKGVVDLEESPKISPSWFSSQLSSKKTHDKDSSLPKAVVQIREQAAAVVASVVEAPELSMTSAKDRQVLKPHAFETAEAFERPKHFYAAGGGHSKQPDYLYQPYNYLKKKATPTKNGNKKNGLNGIKASAAVLWKEISTYPTALPIEYGSSIFVRSLENQMDMLRALIIGPEDTPYSNGIFMFDISMGDYPHSPPKVQFLTTSSFLSAGAKKVRFNPNLYECGKVCLSLLGTWQGPGWQKGESTLLQVLVSLQSLILGTSEPYFNEPGFQSSQGTARGKTESDKYNKKIRRYTFEVAILPFLKNQLQSANKHNTTTTAKRKDPPGTGATNNKDAIYFPEFAEVIEQHFRLKKQAIQKQLWGWLQEDATLQNLYTEYWNTVEQLEQETTTQSAAAANAKKRARRSKVDAPAVKMQDGVILLDDDDDDDGFEAATALAIKMSVEGLKSDKKPGEKDEVVMLDDSEDEEDCKPSAKPVAKPSANPAAKRSPAPAAKVGEGQEKVDASGDVVDLT</sequence>
<evidence type="ECO:0000259" key="9">
    <source>
        <dbReference type="PROSITE" id="PS50865"/>
    </source>
</evidence>
<feature type="domain" description="MYND-type" evidence="9">
    <location>
        <begin position="3"/>
        <end position="40"/>
    </location>
</feature>
<dbReference type="EMBL" id="CAICTM010000513">
    <property type="protein sequence ID" value="CAB9512022.1"/>
    <property type="molecule type" value="Genomic_DNA"/>
</dbReference>
<evidence type="ECO:0000259" key="8">
    <source>
        <dbReference type="PROSITE" id="PS50127"/>
    </source>
</evidence>
<dbReference type="GO" id="GO:0016740">
    <property type="term" value="F:transferase activity"/>
    <property type="evidence" value="ECO:0007669"/>
    <property type="project" value="UniProtKB-KW"/>
</dbReference>
<dbReference type="Pfam" id="PF00179">
    <property type="entry name" value="UQ_con"/>
    <property type="match status" value="1"/>
</dbReference>
<keyword evidence="11" id="KW-1185">Reference proteome</keyword>
<evidence type="ECO:0000256" key="6">
    <source>
        <dbReference type="PROSITE-ProRule" id="PRU00134"/>
    </source>
</evidence>
<accession>A0A9N8HGL0</accession>
<feature type="compositionally biased region" description="Low complexity" evidence="7">
    <location>
        <begin position="688"/>
        <end position="705"/>
    </location>
</feature>
<reference evidence="10" key="1">
    <citation type="submission" date="2020-06" db="EMBL/GenBank/DDBJ databases">
        <authorList>
            <consortium name="Plant Systems Biology data submission"/>
        </authorList>
    </citation>
    <scope>NUCLEOTIDE SEQUENCE</scope>
    <source>
        <strain evidence="10">D6</strain>
    </source>
</reference>
<organism evidence="10 11">
    <name type="scientific">Seminavis robusta</name>
    <dbReference type="NCBI Taxonomy" id="568900"/>
    <lineage>
        <taxon>Eukaryota</taxon>
        <taxon>Sar</taxon>
        <taxon>Stramenopiles</taxon>
        <taxon>Ochrophyta</taxon>
        <taxon>Bacillariophyta</taxon>
        <taxon>Bacillariophyceae</taxon>
        <taxon>Bacillariophycidae</taxon>
        <taxon>Naviculales</taxon>
        <taxon>Naviculaceae</taxon>
        <taxon>Seminavis</taxon>
    </lineage>
</organism>
<feature type="region of interest" description="Disordered" evidence="7">
    <location>
        <begin position="67"/>
        <end position="93"/>
    </location>
</feature>
<dbReference type="Proteomes" id="UP001153069">
    <property type="component" value="Unassembled WGS sequence"/>
</dbReference>
<proteinExistence type="predicted"/>
<name>A0A9N8HGL0_9STRA</name>
<evidence type="ECO:0000256" key="5">
    <source>
        <dbReference type="ARBA" id="ARBA00022833"/>
    </source>
</evidence>
<dbReference type="InterPro" id="IPR000608">
    <property type="entry name" value="UBC"/>
</dbReference>
<comment type="caution">
    <text evidence="10">The sequence shown here is derived from an EMBL/GenBank/DDBJ whole genome shotgun (WGS) entry which is preliminary data.</text>
</comment>
<gene>
    <name evidence="10" type="ORF">SEMRO_514_G158110.1</name>
</gene>
<dbReference type="PROSITE" id="PS50127">
    <property type="entry name" value="UBC_2"/>
    <property type="match status" value="1"/>
</dbReference>
<keyword evidence="1" id="KW-0808">Transferase</keyword>
<dbReference type="InterPro" id="IPR016135">
    <property type="entry name" value="UBQ-conjugating_enzyme/RWD"/>
</dbReference>
<evidence type="ECO:0000313" key="11">
    <source>
        <dbReference type="Proteomes" id="UP001153069"/>
    </source>
</evidence>
<keyword evidence="5" id="KW-0862">Zinc</keyword>
<feature type="domain" description="UBC core" evidence="8">
    <location>
        <begin position="340"/>
        <end position="510"/>
    </location>
</feature>
<evidence type="ECO:0000256" key="3">
    <source>
        <dbReference type="ARBA" id="ARBA00022771"/>
    </source>
</evidence>
<evidence type="ECO:0000313" key="10">
    <source>
        <dbReference type="EMBL" id="CAB9512022.1"/>
    </source>
</evidence>
<evidence type="ECO:0000256" key="7">
    <source>
        <dbReference type="SAM" id="MobiDB-lite"/>
    </source>
</evidence>
<dbReference type="Gene3D" id="3.10.110.10">
    <property type="entry name" value="Ubiquitin Conjugating Enzyme"/>
    <property type="match status" value="1"/>
</dbReference>
<evidence type="ECO:0000256" key="4">
    <source>
        <dbReference type="ARBA" id="ARBA00022786"/>
    </source>
</evidence>
<keyword evidence="4" id="KW-0833">Ubl conjugation pathway</keyword>
<dbReference type="OrthoDB" id="47801at2759"/>
<feature type="region of interest" description="Disordered" evidence="7">
    <location>
        <begin position="521"/>
        <end position="543"/>
    </location>
</feature>
<evidence type="ECO:0000256" key="2">
    <source>
        <dbReference type="ARBA" id="ARBA00022723"/>
    </source>
</evidence>
<evidence type="ECO:0000256" key="1">
    <source>
        <dbReference type="ARBA" id="ARBA00022679"/>
    </source>
</evidence>
<keyword evidence="3 6" id="KW-0863">Zinc-finger</keyword>
<dbReference type="SMART" id="SM00212">
    <property type="entry name" value="UBCc"/>
    <property type="match status" value="1"/>
</dbReference>
<dbReference type="SUPFAM" id="SSF54495">
    <property type="entry name" value="UBC-like"/>
    <property type="match status" value="1"/>
</dbReference>
<feature type="compositionally biased region" description="Basic and acidic residues" evidence="7">
    <location>
        <begin position="656"/>
        <end position="668"/>
    </location>
</feature>
<dbReference type="GO" id="GO:0008270">
    <property type="term" value="F:zinc ion binding"/>
    <property type="evidence" value="ECO:0007669"/>
    <property type="project" value="UniProtKB-KW"/>
</dbReference>
<dbReference type="PROSITE" id="PS50865">
    <property type="entry name" value="ZF_MYND_2"/>
    <property type="match status" value="1"/>
</dbReference>
<dbReference type="CDD" id="cd23810">
    <property type="entry name" value="UBCc_BIRC6"/>
    <property type="match status" value="1"/>
</dbReference>
<keyword evidence="2" id="KW-0479">Metal-binding</keyword>
<feature type="region of interest" description="Disordered" evidence="7">
    <location>
        <begin position="656"/>
        <end position="723"/>
    </location>
</feature>
<dbReference type="InterPro" id="IPR002893">
    <property type="entry name" value="Znf_MYND"/>
</dbReference>
<feature type="compositionally biased region" description="Acidic residues" evidence="7">
    <location>
        <begin position="669"/>
        <end position="679"/>
    </location>
</feature>
<protein>
    <submittedName>
        <fullName evidence="10">(E3-independent) E2 ubiquitin-conjugating enzyme UBE2O</fullName>
    </submittedName>
</protein>
<dbReference type="AlphaFoldDB" id="A0A9N8HGL0"/>
<dbReference type="PANTHER" id="PTHR46116">
    <property type="entry name" value="(E3-INDEPENDENT) E2 UBIQUITIN-CONJUGATING ENZYME"/>
    <property type="match status" value="1"/>
</dbReference>